<proteinExistence type="predicted"/>
<keyword evidence="2" id="KW-1185">Reference proteome</keyword>
<dbReference type="AlphaFoldDB" id="A0A9W8LWS6"/>
<dbReference type="EMBL" id="JANBUW010001602">
    <property type="protein sequence ID" value="KAJ2842881.1"/>
    <property type="molecule type" value="Genomic_DNA"/>
</dbReference>
<protein>
    <submittedName>
        <fullName evidence="1">Uncharacterized protein</fullName>
    </submittedName>
</protein>
<evidence type="ECO:0000313" key="1">
    <source>
        <dbReference type="EMBL" id="KAJ2842881.1"/>
    </source>
</evidence>
<feature type="non-terminal residue" evidence="1">
    <location>
        <position position="67"/>
    </location>
</feature>
<comment type="caution">
    <text evidence="1">The sequence shown here is derived from an EMBL/GenBank/DDBJ whole genome shotgun (WGS) entry which is preliminary data.</text>
</comment>
<reference evidence="1" key="1">
    <citation type="submission" date="2022-07" db="EMBL/GenBank/DDBJ databases">
        <title>Phylogenomic reconstructions and comparative analyses of Kickxellomycotina fungi.</title>
        <authorList>
            <person name="Reynolds N.K."/>
            <person name="Stajich J.E."/>
            <person name="Barry K."/>
            <person name="Grigoriev I.V."/>
            <person name="Crous P."/>
            <person name="Smith M.E."/>
        </authorList>
    </citation>
    <scope>NUCLEOTIDE SEQUENCE</scope>
    <source>
        <strain evidence="1">NRRL 1566</strain>
    </source>
</reference>
<evidence type="ECO:0000313" key="2">
    <source>
        <dbReference type="Proteomes" id="UP001139887"/>
    </source>
</evidence>
<gene>
    <name evidence="1" type="ORF">IWW36_005750</name>
</gene>
<accession>A0A9W8LWS6</accession>
<sequence>MAGDCTDVVIDPVLADAAILAKKTVTEANEDIADEACNASKSKEAAVRFHVHWRVVMQPLERLLHTF</sequence>
<organism evidence="1 2">
    <name type="scientific">Coemansia brasiliensis</name>
    <dbReference type="NCBI Taxonomy" id="2650707"/>
    <lineage>
        <taxon>Eukaryota</taxon>
        <taxon>Fungi</taxon>
        <taxon>Fungi incertae sedis</taxon>
        <taxon>Zoopagomycota</taxon>
        <taxon>Kickxellomycotina</taxon>
        <taxon>Kickxellomycetes</taxon>
        <taxon>Kickxellales</taxon>
        <taxon>Kickxellaceae</taxon>
        <taxon>Coemansia</taxon>
    </lineage>
</organism>
<dbReference type="Proteomes" id="UP001139887">
    <property type="component" value="Unassembled WGS sequence"/>
</dbReference>
<name>A0A9W8LWS6_9FUNG</name>